<evidence type="ECO:0000256" key="2">
    <source>
        <dbReference type="ARBA" id="ARBA00022737"/>
    </source>
</evidence>
<accession>A0A9N9A5L8</accession>
<sequence length="410" mass="44367">MDSFKNYFFIWLTIILAWTFAGVNGFTPLGRLRQSNALVGNRLYFFGSAIIAQSRENIFLDVTLSTLNTSNPLWSSSTSSVSLVPTNSALASACVGGSNKATIFLLEHLFGNNSISNNTIVYAFDTVSGTWSIPNIIGTIPISRRQFQAVNDTNGKIYMFGGFTTNSNTDLNDIYTFDTSTFIWTQGSNANAPTPRADFTATLLNNGLILYLGGGDTINMAEIAAGDNISPRSSHTAVLSPDGHVVIFGGSKNSAPLDQNQLLASLDTNVNPYKWSSKSMIGNNVPSSLAFHSANIVGNFMIVVFGQKGVNNAFDPNNLNSQLYLLDTRNYVWVTDTSQHPNSTNTPNPSVTQIQTVIASNSNSLSTGVIVAIPISLIVVLGIAGFTGYWLYKKNKQKDIIRIASSKNEY</sequence>
<dbReference type="SMART" id="SM00612">
    <property type="entry name" value="Kelch"/>
    <property type="match status" value="1"/>
</dbReference>
<proteinExistence type="predicted"/>
<keyword evidence="1" id="KW-0880">Kelch repeat</keyword>
<dbReference type="PANTHER" id="PTHR46093">
    <property type="entry name" value="ACYL-COA-BINDING DOMAIN-CONTAINING PROTEIN 5"/>
    <property type="match status" value="1"/>
</dbReference>
<comment type="caution">
    <text evidence="4">The sequence shown here is derived from an EMBL/GenBank/DDBJ whole genome shotgun (WGS) entry which is preliminary data.</text>
</comment>
<evidence type="ECO:0000313" key="4">
    <source>
        <dbReference type="EMBL" id="CAG8519975.1"/>
    </source>
</evidence>
<protein>
    <submittedName>
        <fullName evidence="4">8813_t:CDS:1</fullName>
    </submittedName>
</protein>
<dbReference type="PANTHER" id="PTHR46093:SF18">
    <property type="entry name" value="FIBRONECTIN TYPE-III DOMAIN-CONTAINING PROTEIN"/>
    <property type="match status" value="1"/>
</dbReference>
<keyword evidence="3" id="KW-0812">Transmembrane</keyword>
<gene>
    <name evidence="4" type="ORF">DERYTH_LOCUS3820</name>
</gene>
<dbReference type="Gene3D" id="2.120.10.80">
    <property type="entry name" value="Kelch-type beta propeller"/>
    <property type="match status" value="2"/>
</dbReference>
<evidence type="ECO:0000313" key="5">
    <source>
        <dbReference type="Proteomes" id="UP000789405"/>
    </source>
</evidence>
<evidence type="ECO:0000256" key="1">
    <source>
        <dbReference type="ARBA" id="ARBA00022441"/>
    </source>
</evidence>
<dbReference type="AlphaFoldDB" id="A0A9N9A5L8"/>
<dbReference type="Pfam" id="PF24681">
    <property type="entry name" value="Kelch_KLHDC2_KLHL20_DRC7"/>
    <property type="match status" value="1"/>
</dbReference>
<dbReference type="Proteomes" id="UP000789405">
    <property type="component" value="Unassembled WGS sequence"/>
</dbReference>
<organism evidence="4 5">
    <name type="scientific">Dentiscutata erythropus</name>
    <dbReference type="NCBI Taxonomy" id="1348616"/>
    <lineage>
        <taxon>Eukaryota</taxon>
        <taxon>Fungi</taxon>
        <taxon>Fungi incertae sedis</taxon>
        <taxon>Mucoromycota</taxon>
        <taxon>Glomeromycotina</taxon>
        <taxon>Glomeromycetes</taxon>
        <taxon>Diversisporales</taxon>
        <taxon>Gigasporaceae</taxon>
        <taxon>Dentiscutata</taxon>
    </lineage>
</organism>
<evidence type="ECO:0000256" key="3">
    <source>
        <dbReference type="SAM" id="Phobius"/>
    </source>
</evidence>
<keyword evidence="2" id="KW-0677">Repeat</keyword>
<keyword evidence="3" id="KW-1133">Transmembrane helix</keyword>
<keyword evidence="3" id="KW-0472">Membrane</keyword>
<feature type="transmembrane region" description="Helical" evidence="3">
    <location>
        <begin position="369"/>
        <end position="392"/>
    </location>
</feature>
<name>A0A9N9A5L8_9GLOM</name>
<dbReference type="OrthoDB" id="432528at2759"/>
<keyword evidence="5" id="KW-1185">Reference proteome</keyword>
<dbReference type="EMBL" id="CAJVPY010001390">
    <property type="protein sequence ID" value="CAG8519975.1"/>
    <property type="molecule type" value="Genomic_DNA"/>
</dbReference>
<dbReference type="InterPro" id="IPR015915">
    <property type="entry name" value="Kelch-typ_b-propeller"/>
</dbReference>
<reference evidence="4" key="1">
    <citation type="submission" date="2021-06" db="EMBL/GenBank/DDBJ databases">
        <authorList>
            <person name="Kallberg Y."/>
            <person name="Tangrot J."/>
            <person name="Rosling A."/>
        </authorList>
    </citation>
    <scope>NUCLEOTIDE SEQUENCE</scope>
    <source>
        <strain evidence="4">MA453B</strain>
    </source>
</reference>
<dbReference type="SUPFAM" id="SSF117281">
    <property type="entry name" value="Kelch motif"/>
    <property type="match status" value="1"/>
</dbReference>
<dbReference type="InterPro" id="IPR006652">
    <property type="entry name" value="Kelch_1"/>
</dbReference>